<accession>A0A9P6AKE2</accession>
<proteinExistence type="predicted"/>
<dbReference type="EMBL" id="MU129082">
    <property type="protein sequence ID" value="KAF9507388.1"/>
    <property type="molecule type" value="Genomic_DNA"/>
</dbReference>
<dbReference type="AlphaFoldDB" id="A0A9P6AKE2"/>
<evidence type="ECO:0000313" key="1">
    <source>
        <dbReference type="EMBL" id="KAF9507388.1"/>
    </source>
</evidence>
<keyword evidence="2" id="KW-1185">Reference proteome</keyword>
<dbReference type="Proteomes" id="UP000886523">
    <property type="component" value="Unassembled WGS sequence"/>
</dbReference>
<evidence type="ECO:0000313" key="2">
    <source>
        <dbReference type="Proteomes" id="UP000886523"/>
    </source>
</evidence>
<protein>
    <submittedName>
        <fullName evidence="1">Uncharacterized protein</fullName>
    </submittedName>
</protein>
<organism evidence="1 2">
    <name type="scientific">Hydnum rufescens UP504</name>
    <dbReference type="NCBI Taxonomy" id="1448309"/>
    <lineage>
        <taxon>Eukaryota</taxon>
        <taxon>Fungi</taxon>
        <taxon>Dikarya</taxon>
        <taxon>Basidiomycota</taxon>
        <taxon>Agaricomycotina</taxon>
        <taxon>Agaricomycetes</taxon>
        <taxon>Cantharellales</taxon>
        <taxon>Hydnaceae</taxon>
        <taxon>Hydnum</taxon>
    </lineage>
</organism>
<comment type="caution">
    <text evidence="1">The sequence shown here is derived from an EMBL/GenBank/DDBJ whole genome shotgun (WGS) entry which is preliminary data.</text>
</comment>
<gene>
    <name evidence="1" type="ORF">BS47DRAFT_1351658</name>
</gene>
<name>A0A9P6AKE2_9AGAM</name>
<reference evidence="1" key="1">
    <citation type="journal article" date="2020" name="Nat. Commun.">
        <title>Large-scale genome sequencing of mycorrhizal fungi provides insights into the early evolution of symbiotic traits.</title>
        <authorList>
            <person name="Miyauchi S."/>
            <person name="Kiss E."/>
            <person name="Kuo A."/>
            <person name="Drula E."/>
            <person name="Kohler A."/>
            <person name="Sanchez-Garcia M."/>
            <person name="Morin E."/>
            <person name="Andreopoulos B."/>
            <person name="Barry K.W."/>
            <person name="Bonito G."/>
            <person name="Buee M."/>
            <person name="Carver A."/>
            <person name="Chen C."/>
            <person name="Cichocki N."/>
            <person name="Clum A."/>
            <person name="Culley D."/>
            <person name="Crous P.W."/>
            <person name="Fauchery L."/>
            <person name="Girlanda M."/>
            <person name="Hayes R.D."/>
            <person name="Keri Z."/>
            <person name="LaButti K."/>
            <person name="Lipzen A."/>
            <person name="Lombard V."/>
            <person name="Magnuson J."/>
            <person name="Maillard F."/>
            <person name="Murat C."/>
            <person name="Nolan M."/>
            <person name="Ohm R.A."/>
            <person name="Pangilinan J."/>
            <person name="Pereira M.F."/>
            <person name="Perotto S."/>
            <person name="Peter M."/>
            <person name="Pfister S."/>
            <person name="Riley R."/>
            <person name="Sitrit Y."/>
            <person name="Stielow J.B."/>
            <person name="Szollosi G."/>
            <person name="Zifcakova L."/>
            <person name="Stursova M."/>
            <person name="Spatafora J.W."/>
            <person name="Tedersoo L."/>
            <person name="Vaario L.M."/>
            <person name="Yamada A."/>
            <person name="Yan M."/>
            <person name="Wang P."/>
            <person name="Xu J."/>
            <person name="Bruns T."/>
            <person name="Baldrian P."/>
            <person name="Vilgalys R."/>
            <person name="Dunand C."/>
            <person name="Henrissat B."/>
            <person name="Grigoriev I.V."/>
            <person name="Hibbett D."/>
            <person name="Nagy L.G."/>
            <person name="Martin F.M."/>
        </authorList>
    </citation>
    <scope>NUCLEOTIDE SEQUENCE</scope>
    <source>
        <strain evidence="1">UP504</strain>
    </source>
</reference>
<sequence length="109" mass="11896">MPVLVLACVKAAPLAEVLGAKGIAAAHSTPPLVLQPIFCRSPGRSPARSLRDELAHVPDLHLFLVRRVLTFTNQFPRPRTLLSSLITIPLQGPIHRCCGTWMLAQRTNS</sequence>